<feature type="chain" id="PRO_5036410953" evidence="6">
    <location>
        <begin position="23"/>
        <end position="360"/>
    </location>
</feature>
<accession>A0A814VDR4</accession>
<keyword evidence="2 5" id="KW-0378">Hydrolase</keyword>
<dbReference type="InterPro" id="IPR006710">
    <property type="entry name" value="Glyco_hydro_43"/>
</dbReference>
<keyword evidence="3 5" id="KW-0326">Glycosidase</keyword>
<proteinExistence type="inferred from homology"/>
<dbReference type="EMBL" id="CAJNOM010000420">
    <property type="protein sequence ID" value="CAF1427517.1"/>
    <property type="molecule type" value="Genomic_DNA"/>
</dbReference>
<dbReference type="SUPFAM" id="SSF75005">
    <property type="entry name" value="Arabinanase/levansucrase/invertase"/>
    <property type="match status" value="1"/>
</dbReference>
<evidence type="ECO:0000256" key="5">
    <source>
        <dbReference type="RuleBase" id="RU361187"/>
    </source>
</evidence>
<evidence type="ECO:0000256" key="4">
    <source>
        <dbReference type="PIRSR" id="PIRSR606710-2"/>
    </source>
</evidence>
<dbReference type="Pfam" id="PF04616">
    <property type="entry name" value="Glyco_hydro_43"/>
    <property type="match status" value="1"/>
</dbReference>
<evidence type="ECO:0000313" key="10">
    <source>
        <dbReference type="Proteomes" id="UP000663877"/>
    </source>
</evidence>
<keyword evidence="6" id="KW-0732">Signal</keyword>
<comment type="caution">
    <text evidence="7">The sequence shown here is derived from an EMBL/GenBank/DDBJ whole genome shotgun (WGS) entry which is preliminary data.</text>
</comment>
<dbReference type="Gene3D" id="2.115.10.20">
    <property type="entry name" value="Glycosyl hydrolase domain, family 43"/>
    <property type="match status" value="1"/>
</dbReference>
<name>A0A814VDR4_9BILA</name>
<evidence type="ECO:0000256" key="3">
    <source>
        <dbReference type="ARBA" id="ARBA00023295"/>
    </source>
</evidence>
<dbReference type="EMBL" id="CAJNOI010000210">
    <property type="protein sequence ID" value="CAF1185581.1"/>
    <property type="molecule type" value="Genomic_DNA"/>
</dbReference>
<organism evidence="7 10">
    <name type="scientific">Adineta steineri</name>
    <dbReference type="NCBI Taxonomy" id="433720"/>
    <lineage>
        <taxon>Eukaryota</taxon>
        <taxon>Metazoa</taxon>
        <taxon>Spiralia</taxon>
        <taxon>Gnathifera</taxon>
        <taxon>Rotifera</taxon>
        <taxon>Eurotatoria</taxon>
        <taxon>Bdelloidea</taxon>
        <taxon>Adinetida</taxon>
        <taxon>Adinetidae</taxon>
        <taxon>Adineta</taxon>
    </lineage>
</organism>
<dbReference type="Proteomes" id="UP000663877">
    <property type="component" value="Unassembled WGS sequence"/>
</dbReference>
<feature type="signal peptide" evidence="6">
    <location>
        <begin position="1"/>
        <end position="22"/>
    </location>
</feature>
<comment type="similarity">
    <text evidence="1 5">Belongs to the glycosyl hydrolase 43 family.</text>
</comment>
<keyword evidence="9" id="KW-1185">Reference proteome</keyword>
<feature type="site" description="Important for catalytic activity, responsible for pKa modulation of the active site Glu and correct orientation of both the proton donor and substrate" evidence="4">
    <location>
        <position position="181"/>
    </location>
</feature>
<dbReference type="InterPro" id="IPR023296">
    <property type="entry name" value="Glyco_hydro_beta-prop_sf"/>
</dbReference>
<reference evidence="7" key="1">
    <citation type="submission" date="2021-02" db="EMBL/GenBank/DDBJ databases">
        <authorList>
            <person name="Nowell W R."/>
        </authorList>
    </citation>
    <scope>NUCLEOTIDE SEQUENCE</scope>
</reference>
<evidence type="ECO:0000313" key="7">
    <source>
        <dbReference type="EMBL" id="CAF1185581.1"/>
    </source>
</evidence>
<sequence length="360" mass="40107">MMFASIPVATLLLIAVLNAVICREVLINNIIPRRDTDGNILDAHEGSILLYDGLYYYFGASYGQCKEPPGPSGCTVWYPGGCGFQLNHNVSLYTSTDLSVWTFRGYTFQMSSMKNQGIMFVPRVLLNPKTKKWVMWFNFLPASGTGVSQSQYAVAISDTPQGPFQLVTDNVTTLAWENTGDLNLFQDTNGDAYIIYTAHIDGSIYNPSHLMSVEKLSDDYLSSLGKKFNSGYFGQTFVEAPSMFKRNGTYYAVFGQCCCYCAEGSAVTVYTSSSPLGPFKTTNNLGNEGHAQQLNIIQFNSTKDRGYGYLWLGNRWQSSPDGIKGHDFTYWSPMAFDQNGNVKYMNYTSNFTIDVISNIH</sequence>
<dbReference type="GO" id="GO:0004553">
    <property type="term" value="F:hydrolase activity, hydrolyzing O-glycosyl compounds"/>
    <property type="evidence" value="ECO:0007669"/>
    <property type="project" value="InterPro"/>
</dbReference>
<protein>
    <submittedName>
        <fullName evidence="7">Uncharacterized protein</fullName>
    </submittedName>
</protein>
<dbReference type="PANTHER" id="PTHR22925:SF3">
    <property type="entry name" value="GLYCOSYL HYDROLASE FAMILY PROTEIN 43"/>
    <property type="match status" value="1"/>
</dbReference>
<dbReference type="GO" id="GO:0005975">
    <property type="term" value="P:carbohydrate metabolic process"/>
    <property type="evidence" value="ECO:0007669"/>
    <property type="project" value="InterPro"/>
</dbReference>
<evidence type="ECO:0000256" key="1">
    <source>
        <dbReference type="ARBA" id="ARBA00009865"/>
    </source>
</evidence>
<evidence type="ECO:0000313" key="9">
    <source>
        <dbReference type="Proteomes" id="UP000663832"/>
    </source>
</evidence>
<dbReference type="PANTHER" id="PTHR22925">
    <property type="entry name" value="GLYCOSYL HYDROLASE 43 FAMILY MEMBER"/>
    <property type="match status" value="1"/>
</dbReference>
<dbReference type="OrthoDB" id="5211809at2759"/>
<gene>
    <name evidence="7" type="ORF">BJG266_LOCUS26028</name>
    <name evidence="8" type="ORF">QVE165_LOCUS38726</name>
</gene>
<evidence type="ECO:0000256" key="6">
    <source>
        <dbReference type="SAM" id="SignalP"/>
    </source>
</evidence>
<dbReference type="AlphaFoldDB" id="A0A814VDR4"/>
<evidence type="ECO:0000313" key="8">
    <source>
        <dbReference type="EMBL" id="CAF1427517.1"/>
    </source>
</evidence>
<dbReference type="Proteomes" id="UP000663832">
    <property type="component" value="Unassembled WGS sequence"/>
</dbReference>
<evidence type="ECO:0000256" key="2">
    <source>
        <dbReference type="ARBA" id="ARBA00022801"/>
    </source>
</evidence>